<gene>
    <name evidence="2" type="ORF">CLHOM_18400</name>
</gene>
<name>A0A0L6Z9V5_9CLOT</name>
<feature type="domain" description="SiaC family regulatory phosphoprotein" evidence="1">
    <location>
        <begin position="6"/>
        <end position="124"/>
    </location>
</feature>
<dbReference type="Pfam" id="PF09345">
    <property type="entry name" value="SiaC"/>
    <property type="match status" value="1"/>
</dbReference>
<dbReference type="STRING" id="36844.SAMN04488501_102154"/>
<protein>
    <recommendedName>
        <fullName evidence="1">SiaC family regulatory phosphoprotein domain-containing protein</fullName>
    </recommendedName>
</protein>
<comment type="caution">
    <text evidence="2">The sequence shown here is derived from an EMBL/GenBank/DDBJ whole genome shotgun (WGS) entry which is preliminary data.</text>
</comment>
<dbReference type="PATRIC" id="fig|1121318.3.peg.1857"/>
<evidence type="ECO:0000313" key="3">
    <source>
        <dbReference type="Proteomes" id="UP000037043"/>
    </source>
</evidence>
<proteinExistence type="predicted"/>
<dbReference type="EMBL" id="LHUR01000022">
    <property type="protein sequence ID" value="KOA19751.1"/>
    <property type="molecule type" value="Genomic_DNA"/>
</dbReference>
<dbReference type="RefSeq" id="WP_052221381.1">
    <property type="nucleotide sequence ID" value="NZ_LHUR01000022.1"/>
</dbReference>
<accession>A0A0L6Z9V5</accession>
<sequence>MERLYIERTKSTPEIDFDPSNNILKISGQSYPENAFKFYEPIFQWVDDYIKEIQGELLIEIEFKMPYINSSSSKCIIMLLDKFQEAFDSGKDIIINWYYDEENESTIECAEEFKEDLTLPFNLLDCRR</sequence>
<keyword evidence="3" id="KW-1185">Reference proteome</keyword>
<evidence type="ECO:0000313" key="2">
    <source>
        <dbReference type="EMBL" id="KOA19751.1"/>
    </source>
</evidence>
<dbReference type="Proteomes" id="UP000037043">
    <property type="component" value="Unassembled WGS sequence"/>
</dbReference>
<evidence type="ECO:0000259" key="1">
    <source>
        <dbReference type="Pfam" id="PF09345"/>
    </source>
</evidence>
<dbReference type="AlphaFoldDB" id="A0A0L6Z9V5"/>
<organism evidence="2 3">
    <name type="scientific">Clostridium homopropionicum DSM 5847</name>
    <dbReference type="NCBI Taxonomy" id="1121318"/>
    <lineage>
        <taxon>Bacteria</taxon>
        <taxon>Bacillati</taxon>
        <taxon>Bacillota</taxon>
        <taxon>Clostridia</taxon>
        <taxon>Eubacteriales</taxon>
        <taxon>Clostridiaceae</taxon>
        <taxon>Clostridium</taxon>
    </lineage>
</organism>
<dbReference type="InterPro" id="IPR018530">
    <property type="entry name" value="SiaC"/>
</dbReference>
<reference evidence="3" key="1">
    <citation type="submission" date="2015-08" db="EMBL/GenBank/DDBJ databases">
        <title>Genome sequence of the strict anaerobe Clostridium homopropionicum LuHBu1 (DSM 5847T).</title>
        <authorList>
            <person name="Poehlein A."/>
            <person name="Beck M."/>
            <person name="Schiel-Bengelsdorf B."/>
            <person name="Bengelsdorf F.R."/>
            <person name="Daniel R."/>
            <person name="Duerre P."/>
        </authorList>
    </citation>
    <scope>NUCLEOTIDE SEQUENCE [LARGE SCALE GENOMIC DNA]</scope>
    <source>
        <strain evidence="3">DSM 5847</strain>
    </source>
</reference>